<protein>
    <submittedName>
        <fullName evidence="1">Bodo-specific multi-copy gene family, putative</fullName>
    </submittedName>
</protein>
<organism evidence="1 2">
    <name type="scientific">Bodo saltans</name>
    <name type="common">Flagellated protozoan</name>
    <dbReference type="NCBI Taxonomy" id="75058"/>
    <lineage>
        <taxon>Eukaryota</taxon>
        <taxon>Discoba</taxon>
        <taxon>Euglenozoa</taxon>
        <taxon>Kinetoplastea</taxon>
        <taxon>Metakinetoplastina</taxon>
        <taxon>Eubodonida</taxon>
        <taxon>Bodonidae</taxon>
        <taxon>Bodo</taxon>
    </lineage>
</organism>
<evidence type="ECO:0000313" key="1">
    <source>
        <dbReference type="EMBL" id="CUG05417.1"/>
    </source>
</evidence>
<dbReference type="VEuPathDB" id="TriTrypDB:BSAL_04780"/>
<reference evidence="2" key="1">
    <citation type="submission" date="2015-09" db="EMBL/GenBank/DDBJ databases">
        <authorList>
            <consortium name="Pathogen Informatics"/>
        </authorList>
    </citation>
    <scope>NUCLEOTIDE SEQUENCE [LARGE SCALE GENOMIC DNA]</scope>
    <source>
        <strain evidence="2">Lake Konstanz</strain>
    </source>
</reference>
<gene>
    <name evidence="1" type="ORF">BSAL_04780</name>
</gene>
<dbReference type="EMBL" id="CYKH01000537">
    <property type="protein sequence ID" value="CUG05417.1"/>
    <property type="molecule type" value="Genomic_DNA"/>
</dbReference>
<name>A0A0S4IS91_BODSA</name>
<dbReference type="Proteomes" id="UP000051952">
    <property type="component" value="Unassembled WGS sequence"/>
</dbReference>
<sequence length="79" mass="9114">MAGEERLFPIDDAIDGLCELIRSHVESVTGRYQPKSNYTSRKVAYETWMQETALHFGIRYDMKKMDPLIVLDSCEVLDS</sequence>
<accession>A0A0S4IS91</accession>
<dbReference type="AlphaFoldDB" id="A0A0S4IS91"/>
<proteinExistence type="predicted"/>
<keyword evidence="2" id="KW-1185">Reference proteome</keyword>
<evidence type="ECO:0000313" key="2">
    <source>
        <dbReference type="Proteomes" id="UP000051952"/>
    </source>
</evidence>